<dbReference type="AlphaFoldDB" id="A0A6J4KNH0"/>
<feature type="non-terminal residue" evidence="1">
    <location>
        <position position="65"/>
    </location>
</feature>
<gene>
    <name evidence="1" type="ORF">AVDCRST_MAG56-6148</name>
</gene>
<reference evidence="1" key="1">
    <citation type="submission" date="2020-02" db="EMBL/GenBank/DDBJ databases">
        <authorList>
            <person name="Meier V. D."/>
        </authorList>
    </citation>
    <scope>NUCLEOTIDE SEQUENCE</scope>
    <source>
        <strain evidence="1">AVDCRST_MAG56</strain>
    </source>
</reference>
<feature type="non-terminal residue" evidence="1">
    <location>
        <position position="1"/>
    </location>
</feature>
<accession>A0A6J4KNH0</accession>
<name>A0A6J4KNH0_9SPHI</name>
<protein>
    <submittedName>
        <fullName evidence="1">Uncharacterized protein</fullName>
    </submittedName>
</protein>
<proteinExistence type="predicted"/>
<evidence type="ECO:0000313" key="1">
    <source>
        <dbReference type="EMBL" id="CAA9310038.1"/>
    </source>
</evidence>
<dbReference type="EMBL" id="CADCTQ010000506">
    <property type="protein sequence ID" value="CAA9310038.1"/>
    <property type="molecule type" value="Genomic_DNA"/>
</dbReference>
<organism evidence="1">
    <name type="scientific">uncultured Cytophagales bacterium</name>
    <dbReference type="NCBI Taxonomy" id="158755"/>
    <lineage>
        <taxon>Bacteria</taxon>
        <taxon>Pseudomonadati</taxon>
        <taxon>Bacteroidota</taxon>
        <taxon>Sphingobacteriia</taxon>
        <taxon>Sphingobacteriales</taxon>
        <taxon>environmental samples</taxon>
    </lineage>
</organism>
<sequence length="65" mass="7288">DCRNPIRQKWGSVSDPARISLPDRFPCRYGLLPKKDEPHRYGEPGEASLRVLPVSLPAVCGLLFL</sequence>